<protein>
    <submittedName>
        <fullName evidence="3">Heavy metal-associated domain protein</fullName>
    </submittedName>
</protein>
<evidence type="ECO:0000256" key="1">
    <source>
        <dbReference type="ARBA" id="ARBA00022723"/>
    </source>
</evidence>
<organism evidence="3 4">
    <name type="scientific">Streptococcus vestibularis ATCC 49124</name>
    <dbReference type="NCBI Taxonomy" id="889206"/>
    <lineage>
        <taxon>Bacteria</taxon>
        <taxon>Bacillati</taxon>
        <taxon>Bacillota</taxon>
        <taxon>Bacilli</taxon>
        <taxon>Lactobacillales</taxon>
        <taxon>Streptococcaceae</taxon>
        <taxon>Streptococcus</taxon>
    </lineage>
</organism>
<dbReference type="EMBL" id="AEVI01000014">
    <property type="protein sequence ID" value="EFX96667.1"/>
    <property type="molecule type" value="Genomic_DNA"/>
</dbReference>
<dbReference type="Proteomes" id="UP000003697">
    <property type="component" value="Unassembled WGS sequence"/>
</dbReference>
<evidence type="ECO:0000259" key="2">
    <source>
        <dbReference type="PROSITE" id="PS50846"/>
    </source>
</evidence>
<dbReference type="Gene3D" id="3.30.70.100">
    <property type="match status" value="1"/>
</dbReference>
<evidence type="ECO:0000313" key="3">
    <source>
        <dbReference type="EMBL" id="EFX96667.1"/>
    </source>
</evidence>
<dbReference type="Pfam" id="PF00403">
    <property type="entry name" value="HMA"/>
    <property type="match status" value="1"/>
</dbReference>
<gene>
    <name evidence="3" type="primary">copZ</name>
    <name evidence="3" type="ORF">HMPREF9425_0447</name>
</gene>
<keyword evidence="1" id="KW-0479">Metal-binding</keyword>
<dbReference type="PROSITE" id="PS50846">
    <property type="entry name" value="HMA_2"/>
    <property type="match status" value="1"/>
</dbReference>
<dbReference type="InterPro" id="IPR017969">
    <property type="entry name" value="Heavy-metal-associated_CS"/>
</dbReference>
<dbReference type="PROSITE" id="PS01047">
    <property type="entry name" value="HMA_1"/>
    <property type="match status" value="1"/>
</dbReference>
<dbReference type="InterPro" id="IPR006121">
    <property type="entry name" value="HMA_dom"/>
</dbReference>
<feature type="domain" description="HMA" evidence="2">
    <location>
        <begin position="15"/>
        <end position="78"/>
    </location>
</feature>
<dbReference type="InterPro" id="IPR036163">
    <property type="entry name" value="HMA_dom_sf"/>
</dbReference>
<keyword evidence="4" id="KW-1185">Reference proteome</keyword>
<sequence length="81" mass="9274">MCIKKIIKEKEERKMTKTYNITGMKCQGCVNTVTEKLSAVKGVDKVQVDLENKQVTIEGKPWKWSLKRALKGTKFELGDEI</sequence>
<reference evidence="3 4" key="1">
    <citation type="submission" date="2011-01" db="EMBL/GenBank/DDBJ databases">
        <authorList>
            <person name="Muzny D."/>
            <person name="Qin X."/>
            <person name="Buhay C."/>
            <person name="Dugan-Rocha S."/>
            <person name="Ding Y."/>
            <person name="Chen G."/>
            <person name="Hawes A."/>
            <person name="Holder M."/>
            <person name="Jhangiani S."/>
            <person name="Johnson A."/>
            <person name="Khan Z."/>
            <person name="Li Z."/>
            <person name="Liu W."/>
            <person name="Liu X."/>
            <person name="Perez L."/>
            <person name="Shen H."/>
            <person name="Wang Q."/>
            <person name="Watt J."/>
            <person name="Xi L."/>
            <person name="Xin Y."/>
            <person name="Zhou J."/>
            <person name="Deng J."/>
            <person name="Jiang H."/>
            <person name="Liu Y."/>
            <person name="Qu J."/>
            <person name="Song X.-Z."/>
            <person name="Zhang L."/>
            <person name="Villasana D."/>
            <person name="Johnson A."/>
            <person name="Liu J."/>
            <person name="Liyanage D."/>
            <person name="Lorensuhewa L."/>
            <person name="Robinson T."/>
            <person name="Song A."/>
            <person name="Song B.-B."/>
            <person name="Dinh H."/>
            <person name="Thornton R."/>
            <person name="Coyle M."/>
            <person name="Francisco L."/>
            <person name="Jackson L."/>
            <person name="Javaid M."/>
            <person name="Korchina V."/>
            <person name="Kovar C."/>
            <person name="Mata R."/>
            <person name="Mathew T."/>
            <person name="Ngo R."/>
            <person name="Nguyen L."/>
            <person name="Nguyen N."/>
            <person name="Okwuonu G."/>
            <person name="Ongeri F."/>
            <person name="Pham C."/>
            <person name="Simmons D."/>
            <person name="Wilczek-Boney K."/>
            <person name="Hale W."/>
            <person name="Jakkamsetti A."/>
            <person name="Pham P."/>
            <person name="Ruth R."/>
            <person name="San Lucas F."/>
            <person name="Warren J."/>
            <person name="Zhang J."/>
            <person name="Zhao Z."/>
            <person name="Zhou C."/>
            <person name="Zhu D."/>
            <person name="Lee S."/>
            <person name="Bess C."/>
            <person name="Blankenburg K."/>
            <person name="Forbes L."/>
            <person name="Fu Q."/>
            <person name="Gubbala S."/>
            <person name="Hirani K."/>
            <person name="Jayaseelan J.C."/>
            <person name="Lara F."/>
            <person name="Munidasa M."/>
            <person name="Palculict T."/>
            <person name="Patil S."/>
            <person name="Pu L.-L."/>
            <person name="Saada N."/>
            <person name="Tang L."/>
            <person name="Weissenberger G."/>
            <person name="Zhu Y."/>
            <person name="Hemphill L."/>
            <person name="Shang Y."/>
            <person name="Youmans B."/>
            <person name="Ayvaz T."/>
            <person name="Ross M."/>
            <person name="Santibanez J."/>
            <person name="Aqrawi P."/>
            <person name="Gross S."/>
            <person name="Joshi V."/>
            <person name="Fowler G."/>
            <person name="Nazareth L."/>
            <person name="Reid J."/>
            <person name="Worley K."/>
            <person name="Petrosino J."/>
            <person name="Highlander S."/>
            <person name="Gibbs R."/>
        </authorList>
    </citation>
    <scope>NUCLEOTIDE SEQUENCE [LARGE SCALE GENOMIC DNA]</scope>
    <source>
        <strain evidence="3 4">ATCC 49124</strain>
    </source>
</reference>
<dbReference type="CDD" id="cd00371">
    <property type="entry name" value="HMA"/>
    <property type="match status" value="1"/>
</dbReference>
<proteinExistence type="predicted"/>
<evidence type="ECO:0000313" key="4">
    <source>
        <dbReference type="Proteomes" id="UP000003697"/>
    </source>
</evidence>
<dbReference type="SUPFAM" id="SSF55008">
    <property type="entry name" value="HMA, heavy metal-associated domain"/>
    <property type="match status" value="1"/>
</dbReference>
<accession>A0ABN0CI86</accession>
<comment type="caution">
    <text evidence="3">The sequence shown here is derived from an EMBL/GenBank/DDBJ whole genome shotgun (WGS) entry which is preliminary data.</text>
</comment>
<name>A0ABN0CI86_STRVE</name>